<name>A0A1V4K901_PATFA</name>
<evidence type="ECO:0000313" key="1">
    <source>
        <dbReference type="EMBL" id="OPJ80929.1"/>
    </source>
</evidence>
<dbReference type="AlphaFoldDB" id="A0A1V4K901"/>
<dbReference type="EMBL" id="LSYS01004144">
    <property type="protein sequence ID" value="OPJ80929.1"/>
    <property type="molecule type" value="Genomic_DNA"/>
</dbReference>
<accession>A0A1V4K901</accession>
<reference evidence="1 2" key="1">
    <citation type="submission" date="2016-02" db="EMBL/GenBank/DDBJ databases">
        <title>Band-tailed pigeon sequencing and assembly.</title>
        <authorList>
            <person name="Soares A.E."/>
            <person name="Novak B.J."/>
            <person name="Rice E.S."/>
            <person name="O'Connell B."/>
            <person name="Chang D."/>
            <person name="Weber S."/>
            <person name="Shapiro B."/>
        </authorList>
    </citation>
    <scope>NUCLEOTIDE SEQUENCE [LARGE SCALE GENOMIC DNA]</scope>
    <source>
        <strain evidence="1">BTP2013</strain>
        <tissue evidence="1">Blood</tissue>
    </source>
</reference>
<organism evidence="1 2">
    <name type="scientific">Patagioenas fasciata monilis</name>
    <dbReference type="NCBI Taxonomy" id="372326"/>
    <lineage>
        <taxon>Eukaryota</taxon>
        <taxon>Metazoa</taxon>
        <taxon>Chordata</taxon>
        <taxon>Craniata</taxon>
        <taxon>Vertebrata</taxon>
        <taxon>Euteleostomi</taxon>
        <taxon>Archelosauria</taxon>
        <taxon>Archosauria</taxon>
        <taxon>Dinosauria</taxon>
        <taxon>Saurischia</taxon>
        <taxon>Theropoda</taxon>
        <taxon>Coelurosauria</taxon>
        <taxon>Aves</taxon>
        <taxon>Neognathae</taxon>
        <taxon>Neoaves</taxon>
        <taxon>Columbimorphae</taxon>
        <taxon>Columbiformes</taxon>
        <taxon>Columbidae</taxon>
        <taxon>Patagioenas</taxon>
    </lineage>
</organism>
<gene>
    <name evidence="1" type="ORF">AV530_004313</name>
</gene>
<evidence type="ECO:0000313" key="2">
    <source>
        <dbReference type="Proteomes" id="UP000190648"/>
    </source>
</evidence>
<proteinExistence type="predicted"/>
<comment type="caution">
    <text evidence="1">The sequence shown here is derived from an EMBL/GenBank/DDBJ whole genome shotgun (WGS) entry which is preliminary data.</text>
</comment>
<dbReference type="Proteomes" id="UP000190648">
    <property type="component" value="Unassembled WGS sequence"/>
</dbReference>
<protein>
    <submittedName>
        <fullName evidence="1">Uncharacterized protein</fullName>
    </submittedName>
</protein>
<keyword evidence="2" id="KW-1185">Reference proteome</keyword>
<sequence length="70" mass="7934">MKEAAGLQAVLSEDPGRWLLHSRHNIHACLKTNRRPADGRQDSEDDFSTNATDTILEFCTQSDVILVKFY</sequence>